<dbReference type="GO" id="GO:0005886">
    <property type="term" value="C:plasma membrane"/>
    <property type="evidence" value="ECO:0007669"/>
    <property type="project" value="UniProtKB-SubCell"/>
</dbReference>
<feature type="domain" description="PBP" evidence="9">
    <location>
        <begin position="33"/>
        <end position="156"/>
    </location>
</feature>
<dbReference type="PANTHER" id="PTHR30570">
    <property type="entry name" value="PERIPLASMIC PHOSPHATE BINDING COMPONENT OF PHOSPHATE ABC TRANSPORTER"/>
    <property type="match status" value="1"/>
</dbReference>
<dbReference type="Pfam" id="PF12849">
    <property type="entry name" value="PBP_like_2"/>
    <property type="match status" value="2"/>
</dbReference>
<evidence type="ECO:0000256" key="2">
    <source>
        <dbReference type="ARBA" id="ARBA00004193"/>
    </source>
</evidence>
<dbReference type="EMBL" id="JARQAG010000001">
    <property type="protein sequence ID" value="MDT2730826.1"/>
    <property type="molecule type" value="Genomic_DNA"/>
</dbReference>
<comment type="caution">
    <text evidence="10">The sequence shown here is derived from an EMBL/GenBank/DDBJ whole genome shotgun (WGS) entry which is preliminary data.</text>
</comment>
<accession>A0A0E2UP40</accession>
<organism evidence="10 11">
    <name type="scientific">Streptococcus parauberis</name>
    <dbReference type="NCBI Taxonomy" id="1348"/>
    <lineage>
        <taxon>Bacteria</taxon>
        <taxon>Bacillati</taxon>
        <taxon>Bacillota</taxon>
        <taxon>Bacilli</taxon>
        <taxon>Lactobacillales</taxon>
        <taxon>Streptococcaceae</taxon>
        <taxon>Streptococcus</taxon>
    </lineage>
</organism>
<comment type="similarity">
    <text evidence="3">Belongs to the PstS family.</text>
</comment>
<evidence type="ECO:0000256" key="6">
    <source>
        <dbReference type="ARBA" id="ARBA00022729"/>
    </source>
</evidence>
<gene>
    <name evidence="10" type="ORF">P7G31_00990</name>
</gene>
<comment type="subcellular location">
    <subcellularLocation>
        <location evidence="2">Cell membrane</location>
        <topology evidence="2">Lipid-anchor</topology>
    </subcellularLocation>
</comment>
<comment type="function">
    <text evidence="1">Part of the ABC transporter complex PstSACB involved in phosphate import.</text>
</comment>
<dbReference type="AlphaFoldDB" id="A0A0E2UP40"/>
<keyword evidence="5" id="KW-0592">Phosphate transport</keyword>
<dbReference type="RefSeq" id="WP_003104127.1">
    <property type="nucleotide sequence ID" value="NZ_BAWT01000001.1"/>
</dbReference>
<comment type="subunit">
    <text evidence="4">The complex is composed of two ATP-binding proteins (PstB), two transmembrane proteins (PstC and PstA) and a solute-binding protein (PstS).</text>
</comment>
<dbReference type="InterPro" id="IPR024370">
    <property type="entry name" value="PBP_domain"/>
</dbReference>
<name>A0A0E2UP40_9STRE</name>
<keyword evidence="5" id="KW-0813">Transport</keyword>
<evidence type="ECO:0000259" key="9">
    <source>
        <dbReference type="Pfam" id="PF12849"/>
    </source>
</evidence>
<dbReference type="InterPro" id="IPR050811">
    <property type="entry name" value="Phosphate_ABC_transporter"/>
</dbReference>
<evidence type="ECO:0000313" key="10">
    <source>
        <dbReference type="EMBL" id="MDT2730826.1"/>
    </source>
</evidence>
<dbReference type="PROSITE" id="PS51257">
    <property type="entry name" value="PROKAR_LIPOPROTEIN"/>
    <property type="match status" value="1"/>
</dbReference>
<protein>
    <submittedName>
        <fullName evidence="10">Extracellular solute-binding protein</fullName>
    </submittedName>
</protein>
<feature type="domain" description="PBP" evidence="9">
    <location>
        <begin position="177"/>
        <end position="291"/>
    </location>
</feature>
<evidence type="ECO:0000313" key="11">
    <source>
        <dbReference type="Proteomes" id="UP001180515"/>
    </source>
</evidence>
<sequence>MKIQKMITLAVLGLSSLGLVACGNNDSKSSDTSASGGKIEVITREDGSGTRGAFTEITGILKKDGDKETDNTSKSAVVQNSTEGVISAVSGNKDAVGYISLGSLNDNVKALKVDGVEASSKTVKDGDYPLQRPFNIVYNDSLSALGKDFVAFIHSKQGQAVVTDNKFVEAKDDMKEYTSQKMSGKLSVVGSTSVTPLMEKLVEAYKEENPDVTIDITANGSSAGITAAKEKTADIGMVSRELTPEEGKDLKHDAIALDGIAVVVNKDNKAEEISMKSITDVFTGKVTSWDKAK</sequence>
<reference evidence="10" key="1">
    <citation type="submission" date="2023-03" db="EMBL/GenBank/DDBJ databases">
        <authorList>
            <person name="Shen W."/>
            <person name="Cai J."/>
        </authorList>
    </citation>
    <scope>NUCLEOTIDE SEQUENCE</scope>
    <source>
        <strain evidence="10">P82-2</strain>
    </source>
</reference>
<keyword evidence="7" id="KW-0564">Palmitate</keyword>
<keyword evidence="6" id="KW-0732">Signal</keyword>
<dbReference type="Proteomes" id="UP001180515">
    <property type="component" value="Unassembled WGS sequence"/>
</dbReference>
<evidence type="ECO:0000256" key="5">
    <source>
        <dbReference type="ARBA" id="ARBA00022592"/>
    </source>
</evidence>
<dbReference type="PANTHER" id="PTHR30570:SF1">
    <property type="entry name" value="PHOSPHATE-BINDING PROTEIN PSTS"/>
    <property type="match status" value="1"/>
</dbReference>
<dbReference type="eggNOG" id="COG0226">
    <property type="taxonomic scope" value="Bacteria"/>
</dbReference>
<evidence type="ECO:0000256" key="7">
    <source>
        <dbReference type="ARBA" id="ARBA00023139"/>
    </source>
</evidence>
<dbReference type="GO" id="GO:0006817">
    <property type="term" value="P:phosphate ion transport"/>
    <property type="evidence" value="ECO:0007669"/>
    <property type="project" value="UniProtKB-KW"/>
</dbReference>
<keyword evidence="8" id="KW-0449">Lipoprotein</keyword>
<dbReference type="SUPFAM" id="SSF53850">
    <property type="entry name" value="Periplasmic binding protein-like II"/>
    <property type="match status" value="2"/>
</dbReference>
<proteinExistence type="inferred from homology"/>
<dbReference type="GeneID" id="61419819"/>
<evidence type="ECO:0000256" key="3">
    <source>
        <dbReference type="ARBA" id="ARBA00008725"/>
    </source>
</evidence>
<dbReference type="Gene3D" id="3.40.190.10">
    <property type="entry name" value="Periplasmic binding protein-like II"/>
    <property type="match status" value="2"/>
</dbReference>
<evidence type="ECO:0000256" key="4">
    <source>
        <dbReference type="ARBA" id="ARBA00011529"/>
    </source>
</evidence>
<evidence type="ECO:0000256" key="8">
    <source>
        <dbReference type="ARBA" id="ARBA00023288"/>
    </source>
</evidence>
<evidence type="ECO:0000256" key="1">
    <source>
        <dbReference type="ARBA" id="ARBA00002841"/>
    </source>
</evidence>